<sequence length="95" mass="11299">MVKWSKTAMDDLRRIYNYISEDSVIYAKKVVEEIINKSDYLKTYPNIGRAIPELNNPRIRDLIVYSYRMVYQVESEDVEILTLVHSKKNLDLEIK</sequence>
<keyword evidence="2" id="KW-1277">Toxin-antitoxin system</keyword>
<name>A0A645AMX5_9ZZZZ</name>
<gene>
    <name evidence="3" type="ORF">SDC9_101297</name>
</gene>
<organism evidence="3">
    <name type="scientific">bioreactor metagenome</name>
    <dbReference type="NCBI Taxonomy" id="1076179"/>
    <lineage>
        <taxon>unclassified sequences</taxon>
        <taxon>metagenomes</taxon>
        <taxon>ecological metagenomes</taxon>
    </lineage>
</organism>
<dbReference type="InterPro" id="IPR035093">
    <property type="entry name" value="RelE/ParE_toxin_dom_sf"/>
</dbReference>
<protein>
    <recommendedName>
        <fullName evidence="4">Type II toxin-antitoxin system RelE/ParE family toxin</fullName>
    </recommendedName>
</protein>
<evidence type="ECO:0000256" key="1">
    <source>
        <dbReference type="ARBA" id="ARBA00006226"/>
    </source>
</evidence>
<evidence type="ECO:0000256" key="2">
    <source>
        <dbReference type="ARBA" id="ARBA00022649"/>
    </source>
</evidence>
<accession>A0A645AMX5</accession>
<evidence type="ECO:0008006" key="4">
    <source>
        <dbReference type="Google" id="ProtNLM"/>
    </source>
</evidence>
<dbReference type="Pfam" id="PF05016">
    <property type="entry name" value="ParE_toxin"/>
    <property type="match status" value="1"/>
</dbReference>
<dbReference type="EMBL" id="VSSQ01014840">
    <property type="protein sequence ID" value="MPM54519.1"/>
    <property type="molecule type" value="Genomic_DNA"/>
</dbReference>
<dbReference type="AlphaFoldDB" id="A0A645AMX5"/>
<dbReference type="Gene3D" id="3.30.2310.20">
    <property type="entry name" value="RelE-like"/>
    <property type="match status" value="1"/>
</dbReference>
<reference evidence="3" key="1">
    <citation type="submission" date="2019-08" db="EMBL/GenBank/DDBJ databases">
        <authorList>
            <person name="Kucharzyk K."/>
            <person name="Murdoch R.W."/>
            <person name="Higgins S."/>
            <person name="Loffler F."/>
        </authorList>
    </citation>
    <scope>NUCLEOTIDE SEQUENCE</scope>
</reference>
<comment type="caution">
    <text evidence="3">The sequence shown here is derived from an EMBL/GenBank/DDBJ whole genome shotgun (WGS) entry which is preliminary data.</text>
</comment>
<dbReference type="PANTHER" id="PTHR33755:SF5">
    <property type="entry name" value="TYPE II TOXIN-ANTITOXIN SYSTEM RELE_PARE FAMILY TOXIN"/>
    <property type="match status" value="1"/>
</dbReference>
<dbReference type="PANTHER" id="PTHR33755">
    <property type="entry name" value="TOXIN PARE1-RELATED"/>
    <property type="match status" value="1"/>
</dbReference>
<dbReference type="NCBIfam" id="TIGR02385">
    <property type="entry name" value="RelE_StbE"/>
    <property type="match status" value="1"/>
</dbReference>
<comment type="similarity">
    <text evidence="1">Belongs to the RelE toxin family.</text>
</comment>
<proteinExistence type="inferred from homology"/>
<dbReference type="InterPro" id="IPR051803">
    <property type="entry name" value="TA_system_RelE-like_toxin"/>
</dbReference>
<dbReference type="InterPro" id="IPR007712">
    <property type="entry name" value="RelE/ParE_toxin"/>
</dbReference>
<evidence type="ECO:0000313" key="3">
    <source>
        <dbReference type="EMBL" id="MPM54519.1"/>
    </source>
</evidence>